<keyword evidence="3" id="KW-0328">Glycosyltransferase</keyword>
<dbReference type="PROSITE" id="PS52029">
    <property type="entry name" value="LD_TPASE"/>
    <property type="match status" value="1"/>
</dbReference>
<keyword evidence="10" id="KW-0732">Signal</keyword>
<evidence type="ECO:0000259" key="11">
    <source>
        <dbReference type="PROSITE" id="PS52029"/>
    </source>
</evidence>
<dbReference type="GO" id="GO:0018104">
    <property type="term" value="P:peptidoglycan-protein cross-linking"/>
    <property type="evidence" value="ECO:0007669"/>
    <property type="project" value="TreeGrafter"/>
</dbReference>
<evidence type="ECO:0000256" key="9">
    <source>
        <dbReference type="PROSITE-ProRule" id="PRU01373"/>
    </source>
</evidence>
<keyword evidence="8 9" id="KW-0961">Cell wall biogenesis/degradation</keyword>
<dbReference type="PROSITE" id="PS51257">
    <property type="entry name" value="PROKAR_LIPOPROTEIN"/>
    <property type="match status" value="1"/>
</dbReference>
<dbReference type="AlphaFoldDB" id="A0A6N9TA52"/>
<proteinExistence type="inferred from homology"/>
<reference evidence="12 13" key="1">
    <citation type="submission" date="2020-01" db="EMBL/GenBank/DDBJ databases">
        <title>Jiella pacifica sp. nov.</title>
        <authorList>
            <person name="Xue Z."/>
            <person name="Zhu S."/>
            <person name="Chen J."/>
            <person name="Yang J."/>
        </authorList>
    </citation>
    <scope>NUCLEOTIDE SEQUENCE [LARGE SCALE GENOMIC DNA]</scope>
    <source>
        <strain evidence="12 13">40Bstr34</strain>
    </source>
</reference>
<dbReference type="GO" id="GO:0005576">
    <property type="term" value="C:extracellular region"/>
    <property type="evidence" value="ECO:0007669"/>
    <property type="project" value="TreeGrafter"/>
</dbReference>
<dbReference type="GO" id="GO:0071972">
    <property type="term" value="F:peptidoglycan L,D-transpeptidase activity"/>
    <property type="evidence" value="ECO:0007669"/>
    <property type="project" value="TreeGrafter"/>
</dbReference>
<feature type="signal peptide" evidence="10">
    <location>
        <begin position="1"/>
        <end position="19"/>
    </location>
</feature>
<keyword evidence="6 9" id="KW-0133">Cell shape</keyword>
<dbReference type="PANTHER" id="PTHR30582">
    <property type="entry name" value="L,D-TRANSPEPTIDASE"/>
    <property type="match status" value="1"/>
</dbReference>
<dbReference type="GO" id="GO:0008360">
    <property type="term" value="P:regulation of cell shape"/>
    <property type="evidence" value="ECO:0007669"/>
    <property type="project" value="UniProtKB-UniRule"/>
</dbReference>
<name>A0A6N9TA52_9HYPH</name>
<dbReference type="FunFam" id="2.40.440.10:FF:000002">
    <property type="entry name" value="L,D-transpeptidase ErfK/SrfK"/>
    <property type="match status" value="1"/>
</dbReference>
<feature type="active site" description="Proton donor/acceptor" evidence="9">
    <location>
        <position position="182"/>
    </location>
</feature>
<evidence type="ECO:0000256" key="10">
    <source>
        <dbReference type="SAM" id="SignalP"/>
    </source>
</evidence>
<feature type="domain" description="L,D-TPase catalytic" evidence="11">
    <location>
        <begin position="84"/>
        <end position="222"/>
    </location>
</feature>
<evidence type="ECO:0000256" key="8">
    <source>
        <dbReference type="ARBA" id="ARBA00023316"/>
    </source>
</evidence>
<dbReference type="GO" id="GO:0016757">
    <property type="term" value="F:glycosyltransferase activity"/>
    <property type="evidence" value="ECO:0007669"/>
    <property type="project" value="UniProtKB-KW"/>
</dbReference>
<evidence type="ECO:0000313" key="12">
    <source>
        <dbReference type="EMBL" id="NDW06579.1"/>
    </source>
</evidence>
<sequence>MTSKTLRAAGLIAVGLAAAGCSTTQPAPQTLAYQQPKPQPDPRIARMYGAEEDQGWRIPAVDPQKIEPRNIRQVVDYRTDETPGTLVVDPHARFLYLVMENGKAMRYGVGVGKAGLEFTGTGTIARKAAWPHWTPTPGMIEREPDKYGGELRNGMDGGIENPLGARALYLYKDGRDTLFRIHGTNQEWSIGKAVSSGCIRMLNQDVIDLNRRVPTGSKIVVVGMDRSTAGNLNGEPTS</sequence>
<keyword evidence="5" id="KW-0378">Hydrolase</keyword>
<keyword evidence="13" id="KW-1185">Reference proteome</keyword>
<protein>
    <submittedName>
        <fullName evidence="12">L,D-transpeptidase family protein</fullName>
    </submittedName>
</protein>
<comment type="pathway">
    <text evidence="1 9">Cell wall biogenesis; peptidoglycan biosynthesis.</text>
</comment>
<keyword evidence="7 9" id="KW-0573">Peptidoglycan synthesis</keyword>
<dbReference type="Proteomes" id="UP000469011">
    <property type="component" value="Unassembled WGS sequence"/>
</dbReference>
<comment type="similarity">
    <text evidence="2">Belongs to the YkuD family.</text>
</comment>
<comment type="caution">
    <text evidence="12">The sequence shown here is derived from an EMBL/GenBank/DDBJ whole genome shotgun (WGS) entry which is preliminary data.</text>
</comment>
<dbReference type="UniPathway" id="UPA00219"/>
<dbReference type="Pfam" id="PF03734">
    <property type="entry name" value="YkuD"/>
    <property type="match status" value="1"/>
</dbReference>
<dbReference type="Gene3D" id="2.40.440.10">
    <property type="entry name" value="L,D-transpeptidase catalytic domain-like"/>
    <property type="match status" value="1"/>
</dbReference>
<gene>
    <name evidence="12" type="ORF">GTK09_19350</name>
</gene>
<organism evidence="12 13">
    <name type="scientific">Jiella pacifica</name>
    <dbReference type="NCBI Taxonomy" id="2696469"/>
    <lineage>
        <taxon>Bacteria</taxon>
        <taxon>Pseudomonadati</taxon>
        <taxon>Pseudomonadota</taxon>
        <taxon>Alphaproteobacteria</taxon>
        <taxon>Hyphomicrobiales</taxon>
        <taxon>Aurantimonadaceae</taxon>
        <taxon>Jiella</taxon>
    </lineage>
</organism>
<evidence type="ECO:0000256" key="5">
    <source>
        <dbReference type="ARBA" id="ARBA00022801"/>
    </source>
</evidence>
<keyword evidence="4" id="KW-0808">Transferase</keyword>
<dbReference type="InterPro" id="IPR038063">
    <property type="entry name" value="Transpep_catalytic_dom"/>
</dbReference>
<evidence type="ECO:0000256" key="3">
    <source>
        <dbReference type="ARBA" id="ARBA00022676"/>
    </source>
</evidence>
<evidence type="ECO:0000256" key="1">
    <source>
        <dbReference type="ARBA" id="ARBA00004752"/>
    </source>
</evidence>
<feature type="active site" description="Nucleophile" evidence="9">
    <location>
        <position position="198"/>
    </location>
</feature>
<dbReference type="SUPFAM" id="SSF141523">
    <property type="entry name" value="L,D-transpeptidase catalytic domain-like"/>
    <property type="match status" value="1"/>
</dbReference>
<dbReference type="InterPro" id="IPR005490">
    <property type="entry name" value="LD_TPept_cat_dom"/>
</dbReference>
<evidence type="ECO:0000313" key="13">
    <source>
        <dbReference type="Proteomes" id="UP000469011"/>
    </source>
</evidence>
<feature type="chain" id="PRO_5026842732" evidence="10">
    <location>
        <begin position="20"/>
        <end position="238"/>
    </location>
</feature>
<dbReference type="InterPro" id="IPR050979">
    <property type="entry name" value="LD-transpeptidase"/>
</dbReference>
<dbReference type="CDD" id="cd16913">
    <property type="entry name" value="YkuD_like"/>
    <property type="match status" value="1"/>
</dbReference>
<evidence type="ECO:0000256" key="6">
    <source>
        <dbReference type="ARBA" id="ARBA00022960"/>
    </source>
</evidence>
<dbReference type="EMBL" id="JAAAMG010000018">
    <property type="protein sequence ID" value="NDW06579.1"/>
    <property type="molecule type" value="Genomic_DNA"/>
</dbReference>
<accession>A0A6N9TA52</accession>
<dbReference type="PANTHER" id="PTHR30582:SF24">
    <property type="entry name" value="L,D-TRANSPEPTIDASE ERFK_SRFK-RELATED"/>
    <property type="match status" value="1"/>
</dbReference>
<evidence type="ECO:0000256" key="4">
    <source>
        <dbReference type="ARBA" id="ARBA00022679"/>
    </source>
</evidence>
<dbReference type="GO" id="GO:0071555">
    <property type="term" value="P:cell wall organization"/>
    <property type="evidence" value="ECO:0007669"/>
    <property type="project" value="UniProtKB-UniRule"/>
</dbReference>
<dbReference type="RefSeq" id="WP_163465078.1">
    <property type="nucleotide sequence ID" value="NZ_JAAAMG010000018.1"/>
</dbReference>
<evidence type="ECO:0000256" key="2">
    <source>
        <dbReference type="ARBA" id="ARBA00005992"/>
    </source>
</evidence>
<evidence type="ECO:0000256" key="7">
    <source>
        <dbReference type="ARBA" id="ARBA00022984"/>
    </source>
</evidence>